<feature type="region of interest" description="Disordered" evidence="1">
    <location>
        <begin position="1"/>
        <end position="56"/>
    </location>
</feature>
<organism evidence="2">
    <name type="scientific">freshwater metagenome</name>
    <dbReference type="NCBI Taxonomy" id="449393"/>
    <lineage>
        <taxon>unclassified sequences</taxon>
        <taxon>metagenomes</taxon>
        <taxon>ecological metagenomes</taxon>
    </lineage>
</organism>
<name>A0A6J7P9T2_9ZZZZ</name>
<feature type="compositionally biased region" description="Basic and acidic residues" evidence="1">
    <location>
        <begin position="90"/>
        <end position="113"/>
    </location>
</feature>
<proteinExistence type="predicted"/>
<gene>
    <name evidence="2" type="ORF">UFOPK3992_00497</name>
</gene>
<dbReference type="EMBL" id="CAFBOZ010000053">
    <property type="protein sequence ID" value="CAB4998704.1"/>
    <property type="molecule type" value="Genomic_DNA"/>
</dbReference>
<protein>
    <submittedName>
        <fullName evidence="2">Unannotated protein</fullName>
    </submittedName>
</protein>
<evidence type="ECO:0000313" key="2">
    <source>
        <dbReference type="EMBL" id="CAB4998704.1"/>
    </source>
</evidence>
<feature type="compositionally biased region" description="Basic residues" evidence="1">
    <location>
        <begin position="29"/>
        <end position="40"/>
    </location>
</feature>
<feature type="region of interest" description="Disordered" evidence="1">
    <location>
        <begin position="77"/>
        <end position="113"/>
    </location>
</feature>
<accession>A0A6J7P9T2</accession>
<evidence type="ECO:0000256" key="1">
    <source>
        <dbReference type="SAM" id="MobiDB-lite"/>
    </source>
</evidence>
<feature type="compositionally biased region" description="Basic and acidic residues" evidence="1">
    <location>
        <begin position="1"/>
        <end position="25"/>
    </location>
</feature>
<reference evidence="2" key="1">
    <citation type="submission" date="2020-05" db="EMBL/GenBank/DDBJ databases">
        <authorList>
            <person name="Chiriac C."/>
            <person name="Salcher M."/>
            <person name="Ghai R."/>
            <person name="Kavagutti S V."/>
        </authorList>
    </citation>
    <scope>NUCLEOTIDE SEQUENCE</scope>
</reference>
<sequence length="113" mass="12035">MPAKTHDLLHGRDSGRPHGTDREQGVAKPPRRAGAQRHRGVTPVGPAPDDCRPRGQPIFECHQVQLKDSLGIGELLGGESARGTAGTEQGHIDVGGHNHVDSGKQQPHGREVN</sequence>
<dbReference type="AlphaFoldDB" id="A0A6J7P9T2"/>